<evidence type="ECO:0000313" key="2">
    <source>
        <dbReference type="EMBL" id="MFG3818890.1"/>
    </source>
</evidence>
<gene>
    <name evidence="2" type="ORF">VPK24_14695</name>
</gene>
<keyword evidence="1" id="KW-1133">Transmembrane helix</keyword>
<protein>
    <submittedName>
        <fullName evidence="2">Uncharacterized protein</fullName>
    </submittedName>
</protein>
<evidence type="ECO:0000313" key="3">
    <source>
        <dbReference type="Proteomes" id="UP001604335"/>
    </source>
</evidence>
<evidence type="ECO:0000256" key="1">
    <source>
        <dbReference type="SAM" id="Phobius"/>
    </source>
</evidence>
<dbReference type="Proteomes" id="UP001604335">
    <property type="component" value="Unassembled WGS sequence"/>
</dbReference>
<accession>A0ABW7CCQ7</accession>
<dbReference type="RefSeq" id="WP_393014499.1">
    <property type="nucleotide sequence ID" value="NZ_JAZAQF010000086.1"/>
</dbReference>
<feature type="transmembrane region" description="Helical" evidence="1">
    <location>
        <begin position="38"/>
        <end position="62"/>
    </location>
</feature>
<comment type="caution">
    <text evidence="2">The sequence shown here is derived from an EMBL/GenBank/DDBJ whole genome shotgun (WGS) entry which is preliminary data.</text>
</comment>
<keyword evidence="1" id="KW-0812">Transmembrane</keyword>
<feature type="transmembrane region" description="Helical" evidence="1">
    <location>
        <begin position="69"/>
        <end position="87"/>
    </location>
</feature>
<organism evidence="2 3">
    <name type="scientific">Limnothrix redekei LRLZ20PSL1</name>
    <dbReference type="NCBI Taxonomy" id="3112953"/>
    <lineage>
        <taxon>Bacteria</taxon>
        <taxon>Bacillati</taxon>
        <taxon>Cyanobacteriota</taxon>
        <taxon>Cyanophyceae</taxon>
        <taxon>Pseudanabaenales</taxon>
        <taxon>Pseudanabaenaceae</taxon>
        <taxon>Limnothrix</taxon>
    </lineage>
</organism>
<keyword evidence="3" id="KW-1185">Reference proteome</keyword>
<proteinExistence type="predicted"/>
<name>A0ABW7CCQ7_9CYAN</name>
<keyword evidence="1" id="KW-0472">Membrane</keyword>
<sequence>MRGIVAFFAWAAMGGAIGWGWAAIKAALIASDPAWGGGFYILTIFVWLLSIAAGCGLLASFFWMERRAAIALGLLAVFTCVLGELTHDYRRWLSAQPPTKPADLTTPLAWWSQASNEEIQSRSRRRGTVGLPRWLDLGLQWGIVSFVVGGAIGKHYDD</sequence>
<dbReference type="EMBL" id="JAZAQF010000086">
    <property type="protein sequence ID" value="MFG3818890.1"/>
    <property type="molecule type" value="Genomic_DNA"/>
</dbReference>
<reference evidence="3" key="1">
    <citation type="journal article" date="2024" name="Algal Res.">
        <title>Biochemical, toxicological and genomic investigation of a high-biomass producing Limnothrix strain isolated from Italian shallow drinking water reservoir.</title>
        <authorList>
            <person name="Simonazzi M."/>
            <person name="Shishido T.K."/>
            <person name="Delbaje E."/>
            <person name="Wahlsten M."/>
            <person name="Fewer D.P."/>
            <person name="Sivonen K."/>
            <person name="Pezzolesi L."/>
            <person name="Pistocchi R."/>
        </authorList>
    </citation>
    <scope>NUCLEOTIDE SEQUENCE [LARGE SCALE GENOMIC DNA]</scope>
    <source>
        <strain evidence="3">LRLZ20PSL1</strain>
    </source>
</reference>